<dbReference type="EMBL" id="JACIDA010000001">
    <property type="protein sequence ID" value="MBB3870892.1"/>
    <property type="molecule type" value="Genomic_DNA"/>
</dbReference>
<keyword evidence="1 4" id="KW-0560">Oxidoreductase</keyword>
<organism evidence="7 8">
    <name type="scientific">Brevundimonas mediterranea</name>
    <dbReference type="NCBI Taxonomy" id="74329"/>
    <lineage>
        <taxon>Bacteria</taxon>
        <taxon>Pseudomonadati</taxon>
        <taxon>Pseudomonadota</taxon>
        <taxon>Alphaproteobacteria</taxon>
        <taxon>Caulobacterales</taxon>
        <taxon>Caulobacteraceae</taxon>
        <taxon>Brevundimonas</taxon>
    </lineage>
</organism>
<keyword evidence="5" id="KW-0732">Signal</keyword>
<evidence type="ECO:0000256" key="5">
    <source>
        <dbReference type="SAM" id="SignalP"/>
    </source>
</evidence>
<protein>
    <recommendedName>
        <fullName evidence="4">Peptide methionine sulfoxide reductase MsrA</fullName>
        <shortName evidence="4">Protein-methionine-S-oxide reductase</shortName>
        <ecNumber evidence="4">1.8.4.11</ecNumber>
    </recommendedName>
    <alternativeName>
        <fullName evidence="4">Peptide-methionine (S)-S-oxide reductase</fullName>
        <shortName evidence="4">Peptide Met(O) reductase</shortName>
    </alternativeName>
</protein>
<dbReference type="RefSeq" id="WP_183195181.1">
    <property type="nucleotide sequence ID" value="NZ_JACIDA010000001.1"/>
</dbReference>
<evidence type="ECO:0000256" key="2">
    <source>
        <dbReference type="ARBA" id="ARBA00047806"/>
    </source>
</evidence>
<evidence type="ECO:0000256" key="1">
    <source>
        <dbReference type="ARBA" id="ARBA00023002"/>
    </source>
</evidence>
<sequence>MPKSLKFLAGATTAAALAVLATAALPRTDRAEAQPAATPLQTAVFAGGCFWSEEKAFDGLPGVRSAVSGFVGGRTANPTYEQVVRGGTGHMEAVQVTFDPRVVSYRALVDRYWRTIDPTDPNGQFCDQGPSYRAAVFATAEQRAAAVASRDAAMRILGKSFTTPVVGVQRFWPAGPEHQDYARRNRAHYEAYRQGCRRPQQLRAIWGAAAVG</sequence>
<feature type="chain" id="PRO_5031339843" description="Peptide methionine sulfoxide reductase MsrA" evidence="5">
    <location>
        <begin position="24"/>
        <end position="212"/>
    </location>
</feature>
<dbReference type="Gene3D" id="3.30.1060.10">
    <property type="entry name" value="Peptide methionine sulphoxide reductase MsrA"/>
    <property type="match status" value="1"/>
</dbReference>
<dbReference type="EC" id="1.8.4.11" evidence="4"/>
<gene>
    <name evidence="4" type="primary">msrA</name>
    <name evidence="7" type="ORF">GGR11_000406</name>
</gene>
<reference evidence="7 8" key="1">
    <citation type="submission" date="2020-08" db="EMBL/GenBank/DDBJ databases">
        <title>Genomic Encyclopedia of Type Strains, Phase IV (KMG-IV): sequencing the most valuable type-strain genomes for metagenomic binning, comparative biology and taxonomic classification.</title>
        <authorList>
            <person name="Goeker M."/>
        </authorList>
    </citation>
    <scope>NUCLEOTIDE SEQUENCE [LARGE SCALE GENOMIC DNA]</scope>
    <source>
        <strain evidence="7 8">DSM 14878</strain>
    </source>
</reference>
<dbReference type="InterPro" id="IPR036509">
    <property type="entry name" value="Met_Sox_Rdtase_MsrA_sf"/>
</dbReference>
<comment type="similarity">
    <text evidence="4">Belongs to the MsrA Met sulfoxide reductase family.</text>
</comment>
<feature type="domain" description="Peptide methionine sulphoxide reductase MsrA" evidence="6">
    <location>
        <begin position="42"/>
        <end position="190"/>
    </location>
</feature>
<dbReference type="GO" id="GO:0008113">
    <property type="term" value="F:peptide-methionine (S)-S-oxide reductase activity"/>
    <property type="evidence" value="ECO:0007669"/>
    <property type="project" value="UniProtKB-UniRule"/>
</dbReference>
<dbReference type="PANTHER" id="PTHR43774">
    <property type="entry name" value="PEPTIDE METHIONINE SULFOXIDE REDUCTASE"/>
    <property type="match status" value="1"/>
</dbReference>
<dbReference type="PANTHER" id="PTHR43774:SF1">
    <property type="entry name" value="PEPTIDE METHIONINE SULFOXIDE REDUCTASE MSRA 2"/>
    <property type="match status" value="1"/>
</dbReference>
<comment type="catalytic activity">
    <reaction evidence="2 4">
        <text>L-methionyl-[protein] + [thioredoxin]-disulfide + H2O = L-methionyl-(S)-S-oxide-[protein] + [thioredoxin]-dithiol</text>
        <dbReference type="Rhea" id="RHEA:14217"/>
        <dbReference type="Rhea" id="RHEA-COMP:10698"/>
        <dbReference type="Rhea" id="RHEA-COMP:10700"/>
        <dbReference type="Rhea" id="RHEA-COMP:12313"/>
        <dbReference type="Rhea" id="RHEA-COMP:12315"/>
        <dbReference type="ChEBI" id="CHEBI:15377"/>
        <dbReference type="ChEBI" id="CHEBI:16044"/>
        <dbReference type="ChEBI" id="CHEBI:29950"/>
        <dbReference type="ChEBI" id="CHEBI:44120"/>
        <dbReference type="ChEBI" id="CHEBI:50058"/>
        <dbReference type="EC" id="1.8.4.11"/>
    </reaction>
</comment>
<feature type="signal peptide" evidence="5">
    <location>
        <begin position="1"/>
        <end position="23"/>
    </location>
</feature>
<dbReference type="Proteomes" id="UP000532936">
    <property type="component" value="Unassembled WGS sequence"/>
</dbReference>
<dbReference type="SUPFAM" id="SSF55068">
    <property type="entry name" value="Peptide methionine sulfoxide reductase"/>
    <property type="match status" value="1"/>
</dbReference>
<comment type="caution">
    <text evidence="7">The sequence shown here is derived from an EMBL/GenBank/DDBJ whole genome shotgun (WGS) entry which is preliminary data.</text>
</comment>
<evidence type="ECO:0000313" key="8">
    <source>
        <dbReference type="Proteomes" id="UP000532936"/>
    </source>
</evidence>
<evidence type="ECO:0000256" key="4">
    <source>
        <dbReference type="HAMAP-Rule" id="MF_01401"/>
    </source>
</evidence>
<name>A0A7W6A380_9CAUL</name>
<comment type="catalytic activity">
    <reaction evidence="3 4">
        <text>[thioredoxin]-disulfide + L-methionine + H2O = L-methionine (S)-S-oxide + [thioredoxin]-dithiol</text>
        <dbReference type="Rhea" id="RHEA:19993"/>
        <dbReference type="Rhea" id="RHEA-COMP:10698"/>
        <dbReference type="Rhea" id="RHEA-COMP:10700"/>
        <dbReference type="ChEBI" id="CHEBI:15377"/>
        <dbReference type="ChEBI" id="CHEBI:29950"/>
        <dbReference type="ChEBI" id="CHEBI:50058"/>
        <dbReference type="ChEBI" id="CHEBI:57844"/>
        <dbReference type="ChEBI" id="CHEBI:58772"/>
        <dbReference type="EC" id="1.8.4.11"/>
    </reaction>
</comment>
<evidence type="ECO:0000259" key="6">
    <source>
        <dbReference type="Pfam" id="PF01625"/>
    </source>
</evidence>
<dbReference type="NCBIfam" id="TIGR00401">
    <property type="entry name" value="msrA"/>
    <property type="match status" value="1"/>
</dbReference>
<dbReference type="InterPro" id="IPR002569">
    <property type="entry name" value="Met_Sox_Rdtase_MsrA_dom"/>
</dbReference>
<accession>A0A7W6A380</accession>
<evidence type="ECO:0000256" key="3">
    <source>
        <dbReference type="ARBA" id="ARBA00048782"/>
    </source>
</evidence>
<feature type="active site" evidence="4">
    <location>
        <position position="49"/>
    </location>
</feature>
<dbReference type="HAMAP" id="MF_01401">
    <property type="entry name" value="MsrA"/>
    <property type="match status" value="1"/>
</dbReference>
<dbReference type="Pfam" id="PF01625">
    <property type="entry name" value="PMSR"/>
    <property type="match status" value="1"/>
</dbReference>
<evidence type="ECO:0000313" key="7">
    <source>
        <dbReference type="EMBL" id="MBB3870892.1"/>
    </source>
</evidence>
<proteinExistence type="inferred from homology"/>
<comment type="function">
    <text evidence="4">Has an important function as a repair enzyme for proteins that have been inactivated by oxidation. Catalyzes the reversible oxidation-reduction of methionine sulfoxide in proteins to methionine.</text>
</comment>
<dbReference type="AlphaFoldDB" id="A0A7W6A380"/>